<organism evidence="1 2">
    <name type="scientific">Rubidibacter lacunae KORDI 51-2</name>
    <dbReference type="NCBI Taxonomy" id="582515"/>
    <lineage>
        <taxon>Bacteria</taxon>
        <taxon>Bacillati</taxon>
        <taxon>Cyanobacteriota</taxon>
        <taxon>Cyanophyceae</taxon>
        <taxon>Oscillatoriophycideae</taxon>
        <taxon>Chroococcales</taxon>
        <taxon>Aphanothecaceae</taxon>
        <taxon>Rubidibacter</taxon>
    </lineage>
</organism>
<dbReference type="EMBL" id="ASSJ01000076">
    <property type="protein sequence ID" value="ERN40419.1"/>
    <property type="molecule type" value="Genomic_DNA"/>
</dbReference>
<reference evidence="1 2" key="1">
    <citation type="submission" date="2013-05" db="EMBL/GenBank/DDBJ databases">
        <title>Draft genome sequence of Rubidibacter lacunae KORDI 51-2.</title>
        <authorList>
            <person name="Choi D.H."/>
            <person name="Noh J.H."/>
            <person name="Kwon K.-K."/>
            <person name="Lee J.-H."/>
            <person name="Ryu J.-Y."/>
        </authorList>
    </citation>
    <scope>NUCLEOTIDE SEQUENCE [LARGE SCALE GENOMIC DNA]</scope>
    <source>
        <strain evidence="1 2">KORDI 51-2</strain>
    </source>
</reference>
<dbReference type="Proteomes" id="UP000016960">
    <property type="component" value="Unassembled WGS sequence"/>
</dbReference>
<dbReference type="AlphaFoldDB" id="U5DIK1"/>
<comment type="caution">
    <text evidence="1">The sequence shown here is derived from an EMBL/GenBank/DDBJ whole genome shotgun (WGS) entry which is preliminary data.</text>
</comment>
<accession>U5DIK1</accession>
<protein>
    <submittedName>
        <fullName evidence="1">Uncharacterized protein</fullName>
    </submittedName>
</protein>
<name>U5DIK1_9CHRO</name>
<evidence type="ECO:0000313" key="2">
    <source>
        <dbReference type="Proteomes" id="UP000016960"/>
    </source>
</evidence>
<dbReference type="InParanoid" id="U5DIK1"/>
<gene>
    <name evidence="1" type="ORF">KR51_00029590</name>
</gene>
<evidence type="ECO:0000313" key="1">
    <source>
        <dbReference type="EMBL" id="ERN40419.1"/>
    </source>
</evidence>
<proteinExistence type="predicted"/>
<keyword evidence="2" id="KW-1185">Reference proteome</keyword>
<sequence>MQKLAGLDMNERGCVVNGLRHSSDKIAAVF</sequence>